<feature type="region of interest" description="Disordered" evidence="1">
    <location>
        <begin position="84"/>
        <end position="107"/>
    </location>
</feature>
<keyword evidence="3" id="KW-1185">Reference proteome</keyword>
<dbReference type="AlphaFoldDB" id="A0AAQ3KM28"/>
<evidence type="ECO:0000313" key="3">
    <source>
        <dbReference type="Proteomes" id="UP001327560"/>
    </source>
</evidence>
<reference evidence="2 3" key="1">
    <citation type="submission" date="2023-10" db="EMBL/GenBank/DDBJ databases">
        <title>Chromosome-scale genome assembly provides insights into flower coloration mechanisms of Canna indica.</title>
        <authorList>
            <person name="Li C."/>
        </authorList>
    </citation>
    <scope>NUCLEOTIDE SEQUENCE [LARGE SCALE GENOMIC DNA]</scope>
    <source>
        <tissue evidence="2">Flower</tissue>
    </source>
</reference>
<dbReference type="Proteomes" id="UP001327560">
    <property type="component" value="Chromosome 6"/>
</dbReference>
<proteinExistence type="predicted"/>
<accession>A0AAQ3KM28</accession>
<evidence type="ECO:0000256" key="1">
    <source>
        <dbReference type="SAM" id="MobiDB-lite"/>
    </source>
</evidence>
<protein>
    <submittedName>
        <fullName evidence="2">Uncharacterized protein</fullName>
    </submittedName>
</protein>
<sequence>MQNPPFLFTSCFAADERLFDDPTTTGAKFASQSVITSVYRTKMGLLSREEHIFGDRDPTSGSSATVDPPPPPIFTLDDRIDFSPEIVPSDLPPPSPVSPASERGPRLMNLAPVTGGGRAQSAQFGCTRPIPMEGIKRCVRVRWWMGWSSMGRVRTSTSTTEGGYEAGTGRLRRAKWRP</sequence>
<feature type="region of interest" description="Disordered" evidence="1">
    <location>
        <begin position="154"/>
        <end position="178"/>
    </location>
</feature>
<evidence type="ECO:0000313" key="2">
    <source>
        <dbReference type="EMBL" id="WOL10252.1"/>
    </source>
</evidence>
<name>A0AAQ3KM28_9LILI</name>
<dbReference type="EMBL" id="CP136895">
    <property type="protein sequence ID" value="WOL10252.1"/>
    <property type="molecule type" value="Genomic_DNA"/>
</dbReference>
<gene>
    <name evidence="2" type="ORF">Cni_G19006</name>
</gene>
<organism evidence="2 3">
    <name type="scientific">Canna indica</name>
    <name type="common">Indian-shot</name>
    <dbReference type="NCBI Taxonomy" id="4628"/>
    <lineage>
        <taxon>Eukaryota</taxon>
        <taxon>Viridiplantae</taxon>
        <taxon>Streptophyta</taxon>
        <taxon>Embryophyta</taxon>
        <taxon>Tracheophyta</taxon>
        <taxon>Spermatophyta</taxon>
        <taxon>Magnoliopsida</taxon>
        <taxon>Liliopsida</taxon>
        <taxon>Zingiberales</taxon>
        <taxon>Cannaceae</taxon>
        <taxon>Canna</taxon>
    </lineage>
</organism>